<proteinExistence type="predicted"/>
<dbReference type="AlphaFoldDB" id="Q2UQA0"/>
<accession>Q2UQA0</accession>
<sequence length="115" mass="12732">MTLTCLEAQLLLVVKGAKEYFFMSTILALVKARLWPAQATVYKQEVVDRVIFFAQTLFTRHANCDHLGELGMGGFKTSQVPVLNPSSGMAQPFVPNMTMLPPTNFGITVRLIVIT</sequence>
<dbReference type="EMBL" id="AP007151">
    <property type="protein sequence ID" value="BAE56265.1"/>
    <property type="molecule type" value="Genomic_DNA"/>
</dbReference>
<name>Q2UQA0_ASPOR</name>
<dbReference type="HOGENOM" id="CLU_2108539_0_0_1"/>
<dbReference type="RefSeq" id="XP_001818267.3">
    <property type="nucleotide sequence ID" value="XM_001818215.3"/>
</dbReference>
<evidence type="ECO:0000313" key="1">
    <source>
        <dbReference type="EMBL" id="BAE56265.1"/>
    </source>
</evidence>
<keyword evidence="2" id="KW-1185">Reference proteome</keyword>
<dbReference type="STRING" id="510516.Q2UQA0"/>
<dbReference type="Proteomes" id="UP000006564">
    <property type="component" value="Chromosome 1"/>
</dbReference>
<gene>
    <name evidence="1" type="ORF">AO090005001337</name>
</gene>
<evidence type="ECO:0000313" key="2">
    <source>
        <dbReference type="Proteomes" id="UP000006564"/>
    </source>
</evidence>
<dbReference type="KEGG" id="aor:AO090005001337"/>
<dbReference type="GeneID" id="5990212"/>
<organism evidence="1 2">
    <name type="scientific">Aspergillus oryzae (strain ATCC 42149 / RIB 40)</name>
    <name type="common">Yellow koji mold</name>
    <dbReference type="NCBI Taxonomy" id="510516"/>
    <lineage>
        <taxon>Eukaryota</taxon>
        <taxon>Fungi</taxon>
        <taxon>Dikarya</taxon>
        <taxon>Ascomycota</taxon>
        <taxon>Pezizomycotina</taxon>
        <taxon>Eurotiomycetes</taxon>
        <taxon>Eurotiomycetidae</taxon>
        <taxon>Eurotiales</taxon>
        <taxon>Aspergillaceae</taxon>
        <taxon>Aspergillus</taxon>
        <taxon>Aspergillus subgen. Circumdati</taxon>
    </lineage>
</organism>
<reference evidence="1 2" key="1">
    <citation type="journal article" date="2005" name="Nature">
        <title>Genome sequencing and analysis of Aspergillus oryzae.</title>
        <authorList>
            <person name="Machida M."/>
            <person name="Asai K."/>
            <person name="Sano M."/>
            <person name="Tanaka T."/>
            <person name="Kumagai T."/>
            <person name="Terai G."/>
            <person name="Kusumoto K."/>
            <person name="Arima T."/>
            <person name="Akita O."/>
            <person name="Kashiwagi Y."/>
            <person name="Abe K."/>
            <person name="Gomi K."/>
            <person name="Horiuchi H."/>
            <person name="Kitamoto K."/>
            <person name="Kobayashi T."/>
            <person name="Takeuchi M."/>
            <person name="Denning D.W."/>
            <person name="Galagan J.E."/>
            <person name="Nierman W.C."/>
            <person name="Yu J."/>
            <person name="Archer D.B."/>
            <person name="Bennett J.W."/>
            <person name="Bhatnagar D."/>
            <person name="Cleveland T.E."/>
            <person name="Fedorova N.D."/>
            <person name="Gotoh O."/>
            <person name="Horikawa H."/>
            <person name="Hosoyama A."/>
            <person name="Ichinomiya M."/>
            <person name="Igarashi R."/>
            <person name="Iwashita K."/>
            <person name="Juvvadi P.R."/>
            <person name="Kato M."/>
            <person name="Kato Y."/>
            <person name="Kin T."/>
            <person name="Kokubun A."/>
            <person name="Maeda H."/>
            <person name="Maeyama N."/>
            <person name="Maruyama J."/>
            <person name="Nagasaki H."/>
            <person name="Nakajima T."/>
            <person name="Oda K."/>
            <person name="Okada K."/>
            <person name="Paulsen I."/>
            <person name="Sakamoto K."/>
            <person name="Sawano T."/>
            <person name="Takahashi M."/>
            <person name="Takase K."/>
            <person name="Terabayashi Y."/>
            <person name="Wortman J."/>
            <person name="Yamada O."/>
            <person name="Yamagata Y."/>
            <person name="Anazawa H."/>
            <person name="Hata Y."/>
            <person name="Koide Y."/>
            <person name="Komori T."/>
            <person name="Koyama Y."/>
            <person name="Minetoki T."/>
            <person name="Suharnan S."/>
            <person name="Tanaka A."/>
            <person name="Isono K."/>
            <person name="Kuhara S."/>
            <person name="Ogasawara N."/>
            <person name="Kikuchi H."/>
        </authorList>
    </citation>
    <scope>NUCLEOTIDE SEQUENCE [LARGE SCALE GENOMIC DNA]</scope>
    <source>
        <strain evidence="2">ATCC 42149 / RIB 40</strain>
    </source>
</reference>
<protein>
    <submittedName>
        <fullName evidence="1">DNA, SC005</fullName>
    </submittedName>
</protein>